<protein>
    <submittedName>
        <fullName evidence="4">3-oxoacyl-[acyl-carrier-protein] reductase FabG</fullName>
        <ecNumber evidence="4">1.1.1.100</ecNumber>
    </submittedName>
</protein>
<dbReference type="PRINTS" id="PR00081">
    <property type="entry name" value="GDHRDH"/>
</dbReference>
<evidence type="ECO:0000313" key="5">
    <source>
        <dbReference type="Proteomes" id="UP000318538"/>
    </source>
</evidence>
<dbReference type="InterPro" id="IPR002347">
    <property type="entry name" value="SDR_fam"/>
</dbReference>
<name>A0A517N880_9BACT</name>
<accession>A0A517N880</accession>
<keyword evidence="2 4" id="KW-0560">Oxidoreductase</keyword>
<comment type="similarity">
    <text evidence="1">Belongs to the short-chain dehydrogenases/reductases (SDR) family.</text>
</comment>
<keyword evidence="5" id="KW-1185">Reference proteome</keyword>
<gene>
    <name evidence="4" type="primary">fabG_3</name>
    <name evidence="4" type="ORF">K227x_17260</name>
</gene>
<dbReference type="Gene3D" id="3.40.50.720">
    <property type="entry name" value="NAD(P)-binding Rossmann-like Domain"/>
    <property type="match status" value="1"/>
</dbReference>
<dbReference type="Proteomes" id="UP000318538">
    <property type="component" value="Chromosome"/>
</dbReference>
<feature type="region of interest" description="Disordered" evidence="3">
    <location>
        <begin position="1"/>
        <end position="25"/>
    </location>
</feature>
<dbReference type="GO" id="GO:0004316">
    <property type="term" value="F:3-oxoacyl-[acyl-carrier-protein] reductase (NADPH) activity"/>
    <property type="evidence" value="ECO:0007669"/>
    <property type="project" value="UniProtKB-EC"/>
</dbReference>
<dbReference type="InterPro" id="IPR036291">
    <property type="entry name" value="NAD(P)-bd_dom_sf"/>
</dbReference>
<dbReference type="KEGG" id="rlc:K227x_17260"/>
<dbReference type="AlphaFoldDB" id="A0A517N880"/>
<organism evidence="4 5">
    <name type="scientific">Rubripirellula lacrimiformis</name>
    <dbReference type="NCBI Taxonomy" id="1930273"/>
    <lineage>
        <taxon>Bacteria</taxon>
        <taxon>Pseudomonadati</taxon>
        <taxon>Planctomycetota</taxon>
        <taxon>Planctomycetia</taxon>
        <taxon>Pirellulales</taxon>
        <taxon>Pirellulaceae</taxon>
        <taxon>Rubripirellula</taxon>
    </lineage>
</organism>
<dbReference type="CDD" id="cd05233">
    <property type="entry name" value="SDR_c"/>
    <property type="match status" value="1"/>
</dbReference>
<reference evidence="4 5" key="1">
    <citation type="submission" date="2019-02" db="EMBL/GenBank/DDBJ databases">
        <title>Deep-cultivation of Planctomycetes and their phenomic and genomic characterization uncovers novel biology.</title>
        <authorList>
            <person name="Wiegand S."/>
            <person name="Jogler M."/>
            <person name="Boedeker C."/>
            <person name="Pinto D."/>
            <person name="Vollmers J."/>
            <person name="Rivas-Marin E."/>
            <person name="Kohn T."/>
            <person name="Peeters S.H."/>
            <person name="Heuer A."/>
            <person name="Rast P."/>
            <person name="Oberbeckmann S."/>
            <person name="Bunk B."/>
            <person name="Jeske O."/>
            <person name="Meyerdierks A."/>
            <person name="Storesund J.E."/>
            <person name="Kallscheuer N."/>
            <person name="Luecker S."/>
            <person name="Lage O.M."/>
            <person name="Pohl T."/>
            <person name="Merkel B.J."/>
            <person name="Hornburger P."/>
            <person name="Mueller R.-W."/>
            <person name="Bruemmer F."/>
            <person name="Labrenz M."/>
            <person name="Spormann A.M."/>
            <person name="Op den Camp H."/>
            <person name="Overmann J."/>
            <person name="Amann R."/>
            <person name="Jetten M.S.M."/>
            <person name="Mascher T."/>
            <person name="Medema M.H."/>
            <person name="Devos D.P."/>
            <person name="Kaster A.-K."/>
            <person name="Ovreas L."/>
            <person name="Rohde M."/>
            <person name="Galperin M.Y."/>
            <person name="Jogler C."/>
        </authorList>
    </citation>
    <scope>NUCLEOTIDE SEQUENCE [LARGE SCALE GENOMIC DNA]</scope>
    <source>
        <strain evidence="4 5">K22_7</strain>
    </source>
</reference>
<dbReference type="EMBL" id="CP036525">
    <property type="protein sequence ID" value="QDT03344.1"/>
    <property type="molecule type" value="Genomic_DNA"/>
</dbReference>
<evidence type="ECO:0000313" key="4">
    <source>
        <dbReference type="EMBL" id="QDT03344.1"/>
    </source>
</evidence>
<proteinExistence type="inferred from homology"/>
<dbReference type="PANTHER" id="PTHR43639">
    <property type="entry name" value="OXIDOREDUCTASE, SHORT-CHAIN DEHYDROGENASE/REDUCTASE FAMILY (AFU_ORTHOLOGUE AFUA_5G02870)"/>
    <property type="match status" value="1"/>
</dbReference>
<evidence type="ECO:0000256" key="2">
    <source>
        <dbReference type="ARBA" id="ARBA00023002"/>
    </source>
</evidence>
<evidence type="ECO:0000256" key="3">
    <source>
        <dbReference type="SAM" id="MobiDB-lite"/>
    </source>
</evidence>
<dbReference type="Pfam" id="PF13561">
    <property type="entry name" value="adh_short_C2"/>
    <property type="match status" value="1"/>
</dbReference>
<evidence type="ECO:0000256" key="1">
    <source>
        <dbReference type="ARBA" id="ARBA00006484"/>
    </source>
</evidence>
<dbReference type="PANTHER" id="PTHR43639:SF1">
    <property type="entry name" value="SHORT-CHAIN DEHYDROGENASE_REDUCTASE FAMILY PROTEIN"/>
    <property type="match status" value="1"/>
</dbReference>
<sequence>MQGAVGGDWSPRPRKRGRSVLQSAVPSGTDLRSRVACRAPFRLGVGVVAVGPRCFVSVRCVCFSVLVLLRRVVLLIGALKGTSAVVTGASSGIGRAIAVRLASEGASRVVIHYRSNESGASQTADLVRQAGADPVLIAADLGDTSDCSRLVDDCFGQLGAIQTWVNNAGADVLTGAAGQWTFEEKLRRLIDVDFVGTVCMSRLAGPRMASQQLPSPPAMIFLGWDQSTEGMEGDAGQMFGPVKAAVTAYAKSLAQTLAPQVRVNCVAPGWIQTSWGETTSDYWNDRATGQALMHRWGRPEDIAAAVAYLADPSNSFVTGQVIQVNGGWNRRFPTD</sequence>
<dbReference type="EC" id="1.1.1.100" evidence="4"/>
<dbReference type="SUPFAM" id="SSF51735">
    <property type="entry name" value="NAD(P)-binding Rossmann-fold domains"/>
    <property type="match status" value="1"/>
</dbReference>
<dbReference type="OrthoDB" id="248827at2"/>